<comment type="function">
    <text evidence="6">Involved in the biosynthesis of lipid A, a phosphorylated glycolipid that anchors the lipopolysaccharide to the outer membrane of the cell.</text>
</comment>
<evidence type="ECO:0000256" key="2">
    <source>
        <dbReference type="ARBA" id="ARBA00022556"/>
    </source>
</evidence>
<comment type="subunit">
    <text evidence="6">Homotrimer.</text>
</comment>
<dbReference type="HAMAP" id="MF_00387">
    <property type="entry name" value="LpxA"/>
    <property type="match status" value="1"/>
</dbReference>
<keyword evidence="2 6" id="KW-0441">Lipid A biosynthesis</keyword>
<dbReference type="GO" id="GO:0005737">
    <property type="term" value="C:cytoplasm"/>
    <property type="evidence" value="ECO:0007669"/>
    <property type="project" value="UniProtKB-SubCell"/>
</dbReference>
<dbReference type="GO" id="GO:0008780">
    <property type="term" value="F:acyl-[acyl-carrier-protein]-UDP-N-acetylglucosamine O-acyltransferase activity"/>
    <property type="evidence" value="ECO:0007669"/>
    <property type="project" value="UniProtKB-UniRule"/>
</dbReference>
<evidence type="ECO:0000256" key="6">
    <source>
        <dbReference type="HAMAP-Rule" id="MF_00387"/>
    </source>
</evidence>
<comment type="pathway">
    <text evidence="6">Glycolipid biosynthesis; lipid IV(A) biosynthesis; lipid IV(A) from (3R)-3-hydroxytetradecanoyl-[acyl-carrier-protein] and UDP-N-acetyl-alpha-D-glucosamine: step 1/6.</text>
</comment>
<evidence type="ECO:0000256" key="4">
    <source>
        <dbReference type="ARBA" id="ARBA00023098"/>
    </source>
</evidence>
<dbReference type="EMBL" id="MPRJ01000018">
    <property type="protein sequence ID" value="OOZ37084.1"/>
    <property type="molecule type" value="Genomic_DNA"/>
</dbReference>
<dbReference type="GO" id="GO:0009245">
    <property type="term" value="P:lipid A biosynthetic process"/>
    <property type="evidence" value="ECO:0007669"/>
    <property type="project" value="UniProtKB-UniRule"/>
</dbReference>
<evidence type="ECO:0000256" key="5">
    <source>
        <dbReference type="ARBA" id="ARBA00023315"/>
    </source>
</evidence>
<evidence type="ECO:0000259" key="7">
    <source>
        <dbReference type="Pfam" id="PF13720"/>
    </source>
</evidence>
<proteinExistence type="inferred from homology"/>
<gene>
    <name evidence="6" type="primary">lpxA</name>
    <name evidence="8" type="ORF">BOW51_04040</name>
</gene>
<dbReference type="InterPro" id="IPR037157">
    <property type="entry name" value="Acetyltransf_C_sf"/>
</dbReference>
<dbReference type="PANTHER" id="PTHR43480">
    <property type="entry name" value="ACYL-[ACYL-CARRIER-PROTEIN]--UDP-N-ACETYLGLUCOSAMINE O-ACYLTRANSFERASE"/>
    <property type="match status" value="1"/>
</dbReference>
<dbReference type="SUPFAM" id="SSF51161">
    <property type="entry name" value="Trimeric LpxA-like enzymes"/>
    <property type="match status" value="1"/>
</dbReference>
<evidence type="ECO:0000313" key="8">
    <source>
        <dbReference type="EMBL" id="OOZ37084.1"/>
    </source>
</evidence>
<protein>
    <recommendedName>
        <fullName evidence="6">Acyl-[acyl-carrier-protein]--UDP-N-acetylglucosamine O-acyltransferase</fullName>
        <shortName evidence="6">UDP-N-acetylglucosamine acyltransferase</shortName>
        <ecNumber evidence="6">2.3.1.129</ecNumber>
    </recommendedName>
</protein>
<comment type="caution">
    <text evidence="8">The sequence shown here is derived from an EMBL/GenBank/DDBJ whole genome shotgun (WGS) entry which is preliminary data.</text>
</comment>
<dbReference type="RefSeq" id="WP_078486235.1">
    <property type="nucleotide sequence ID" value="NZ_MPRJ01000018.1"/>
</dbReference>
<dbReference type="UniPathway" id="UPA00359">
    <property type="reaction ID" value="UER00477"/>
</dbReference>
<evidence type="ECO:0000313" key="9">
    <source>
        <dbReference type="Proteomes" id="UP000190896"/>
    </source>
</evidence>
<name>A0A1T2KW85_9GAMM</name>
<keyword evidence="3 6" id="KW-0808">Transferase</keyword>
<dbReference type="EC" id="2.3.1.129" evidence="6"/>
<dbReference type="InterPro" id="IPR001451">
    <property type="entry name" value="Hexapep"/>
</dbReference>
<keyword evidence="9" id="KW-1185">Reference proteome</keyword>
<accession>A0A1T2KW85</accession>
<dbReference type="CDD" id="cd03351">
    <property type="entry name" value="LbH_UDP-GlcNAc_AT"/>
    <property type="match status" value="1"/>
</dbReference>
<dbReference type="Gene3D" id="2.160.10.10">
    <property type="entry name" value="Hexapeptide repeat proteins"/>
    <property type="match status" value="1"/>
</dbReference>
<comment type="subcellular location">
    <subcellularLocation>
        <location evidence="6">Cytoplasm</location>
    </subcellularLocation>
</comment>
<dbReference type="Pfam" id="PF00132">
    <property type="entry name" value="Hexapep"/>
    <property type="match status" value="2"/>
</dbReference>
<dbReference type="NCBIfam" id="NF003657">
    <property type="entry name" value="PRK05289.1"/>
    <property type="match status" value="1"/>
</dbReference>
<keyword evidence="5 6" id="KW-0012">Acyltransferase</keyword>
<dbReference type="GO" id="GO:0016020">
    <property type="term" value="C:membrane"/>
    <property type="evidence" value="ECO:0007669"/>
    <property type="project" value="GOC"/>
</dbReference>
<dbReference type="OrthoDB" id="9807278at2"/>
<comment type="similarity">
    <text evidence="6">Belongs to the transferase hexapeptide repeat family. LpxA subfamily.</text>
</comment>
<dbReference type="InterPro" id="IPR010137">
    <property type="entry name" value="Lipid_A_LpxA"/>
</dbReference>
<evidence type="ECO:0000256" key="1">
    <source>
        <dbReference type="ARBA" id="ARBA00022516"/>
    </source>
</evidence>
<dbReference type="AlphaFoldDB" id="A0A1T2KW85"/>
<keyword evidence="6" id="KW-0677">Repeat</keyword>
<keyword evidence="6" id="KW-0963">Cytoplasm</keyword>
<comment type="catalytic activity">
    <reaction evidence="6">
        <text>a (3R)-hydroxyacyl-[ACP] + UDP-N-acetyl-alpha-D-glucosamine = a UDP-3-O-[(3R)-3-hydroxyacyl]-N-acetyl-alpha-D-glucosamine + holo-[ACP]</text>
        <dbReference type="Rhea" id="RHEA:67812"/>
        <dbReference type="Rhea" id="RHEA-COMP:9685"/>
        <dbReference type="Rhea" id="RHEA-COMP:9945"/>
        <dbReference type="ChEBI" id="CHEBI:57705"/>
        <dbReference type="ChEBI" id="CHEBI:64479"/>
        <dbReference type="ChEBI" id="CHEBI:78827"/>
        <dbReference type="ChEBI" id="CHEBI:173225"/>
        <dbReference type="EC" id="2.3.1.129"/>
    </reaction>
</comment>
<sequence>MIHPCAIIDPKAELDESVKVGPFTVIGPGVQVGKGTDIGPHVVIKGETSIGEDNRIFQFASVGEDPQDKKYAGERTRLEIGDRNVIREFTTINRGTAQDAGVTQIGNDNLLMAYTHVAHDCRIGNHVIMANAASLGGHTVIDDWAILGGFTIAHQFSHIGAHSFCAMGSAVNKDMPPYVTVSGHPAKPHGINSEGLKRRDFSADAIAAIKEGYKLIYMRGLKLEEAREALDALARDFPEVSLYTDFLQKSDRGIVR</sequence>
<dbReference type="PIRSF" id="PIRSF000456">
    <property type="entry name" value="UDP-GlcNAc_acltr"/>
    <property type="match status" value="1"/>
</dbReference>
<keyword evidence="4 6" id="KW-0443">Lipid metabolism</keyword>
<dbReference type="Pfam" id="PF13720">
    <property type="entry name" value="Acetyltransf_11"/>
    <property type="match status" value="1"/>
</dbReference>
<keyword evidence="1 6" id="KW-0444">Lipid biosynthesis</keyword>
<dbReference type="Proteomes" id="UP000190896">
    <property type="component" value="Unassembled WGS sequence"/>
</dbReference>
<dbReference type="InterPro" id="IPR011004">
    <property type="entry name" value="Trimer_LpxA-like_sf"/>
</dbReference>
<dbReference type="InterPro" id="IPR029098">
    <property type="entry name" value="Acetyltransf_C"/>
</dbReference>
<dbReference type="PANTHER" id="PTHR43480:SF1">
    <property type="entry name" value="ACYL-[ACYL-CARRIER-PROTEIN]--UDP-N-ACETYLGLUCOSAMINE O-ACYLTRANSFERASE, MITOCHONDRIAL-RELATED"/>
    <property type="match status" value="1"/>
</dbReference>
<feature type="domain" description="UDP N-acetylglucosamine O-acyltransferase C-terminal" evidence="7">
    <location>
        <begin position="174"/>
        <end position="255"/>
    </location>
</feature>
<dbReference type="Gene3D" id="1.20.1180.10">
    <property type="entry name" value="Udp N-acetylglucosamine O-acyltransferase, C-terminal domain"/>
    <property type="match status" value="1"/>
</dbReference>
<evidence type="ECO:0000256" key="3">
    <source>
        <dbReference type="ARBA" id="ARBA00022679"/>
    </source>
</evidence>
<reference evidence="8 9" key="1">
    <citation type="submission" date="2016-11" db="EMBL/GenBank/DDBJ databases">
        <title>Mixed transmission modes and dynamic genome evolution in an obligate animal-bacterial symbiosis.</title>
        <authorList>
            <person name="Russell S.L."/>
            <person name="Corbett-Detig R.B."/>
            <person name="Cavanaugh C.M."/>
        </authorList>
    </citation>
    <scope>NUCLEOTIDE SEQUENCE [LARGE SCALE GENOMIC DNA]</scope>
    <source>
        <strain evidence="8">Se-Cadez</strain>
    </source>
</reference>
<organism evidence="8 9">
    <name type="scientific">Solemya velesiana gill symbiont</name>
    <dbReference type="NCBI Taxonomy" id="1918948"/>
    <lineage>
        <taxon>Bacteria</taxon>
        <taxon>Pseudomonadati</taxon>
        <taxon>Pseudomonadota</taxon>
        <taxon>Gammaproteobacteria</taxon>
        <taxon>sulfur-oxidizing symbionts</taxon>
    </lineage>
</organism>
<dbReference type="NCBIfam" id="TIGR01852">
    <property type="entry name" value="lipid_A_lpxA"/>
    <property type="match status" value="1"/>
</dbReference>